<sequence length="179" mass="20270">MQIIIFGLLSLLAINVVYFAVSIILVKKFKSIKYDFLGKQIELKVKEDARVNAFSVITGKILVTSASLNLPKDELDAMIAHEMGHIKLHHHLKMLILVNLLVLLFFYTAEFSLFLFIISGISIVLIQRFISRKFEIQADKYASQLVGKGSLMNLIMKYGENKSSIFSTHPPSSVRIKKI</sequence>
<evidence type="ECO:0000256" key="5">
    <source>
        <dbReference type="ARBA" id="ARBA00023049"/>
    </source>
</evidence>
<keyword evidence="4 6" id="KW-0862">Zinc</keyword>
<evidence type="ECO:0000256" key="4">
    <source>
        <dbReference type="ARBA" id="ARBA00022833"/>
    </source>
</evidence>
<comment type="cofactor">
    <cofactor evidence="6">
        <name>Zn(2+)</name>
        <dbReference type="ChEBI" id="CHEBI:29105"/>
    </cofactor>
    <text evidence="6">Binds 1 zinc ion per subunit.</text>
</comment>
<evidence type="ECO:0000313" key="11">
    <source>
        <dbReference type="Proteomes" id="UP000426328"/>
    </source>
</evidence>
<protein>
    <submittedName>
        <fullName evidence="10">M48 family metalloprotease</fullName>
    </submittedName>
</protein>
<dbReference type="Proteomes" id="UP000426328">
    <property type="component" value="Chromosome"/>
</dbReference>
<reference evidence="9 12" key="1">
    <citation type="submission" date="2019-10" db="EMBL/GenBank/DDBJ databases">
        <title>Comparative genomics of sulfur disproportionating microorganisms.</title>
        <authorList>
            <person name="Ward L.M."/>
            <person name="Bertran E."/>
            <person name="Johnston D."/>
        </authorList>
    </citation>
    <scope>NUCLEOTIDE SEQUENCE [LARGE SCALE GENOMIC DNA]</scope>
    <source>
        <strain evidence="9 12">DSM 3772</strain>
    </source>
</reference>
<dbReference type="AlphaFoldDB" id="A0A650CRX0"/>
<organism evidence="10 11">
    <name type="scientific">Acidianus ambivalens</name>
    <name type="common">Desulfurolobus ambivalens</name>
    <dbReference type="NCBI Taxonomy" id="2283"/>
    <lineage>
        <taxon>Archaea</taxon>
        <taxon>Thermoproteota</taxon>
        <taxon>Thermoprotei</taxon>
        <taxon>Sulfolobales</taxon>
        <taxon>Sulfolobaceae</taxon>
        <taxon>Acidianus</taxon>
    </lineage>
</organism>
<keyword evidence="7" id="KW-0812">Transmembrane</keyword>
<dbReference type="KEGG" id="aamb:D1866_00200"/>
<dbReference type="RefSeq" id="WP_152940526.1">
    <property type="nucleotide sequence ID" value="NZ_CP045482.1"/>
</dbReference>
<keyword evidence="7" id="KW-0472">Membrane</keyword>
<keyword evidence="1 6" id="KW-0645">Protease</keyword>
<feature type="domain" description="Peptidase M48" evidence="8">
    <location>
        <begin position="45"/>
        <end position="179"/>
    </location>
</feature>
<proteinExistence type="inferred from homology"/>
<dbReference type="Gene3D" id="3.30.2010.10">
    <property type="entry name" value="Metalloproteases ('zincins'), catalytic domain"/>
    <property type="match status" value="1"/>
</dbReference>
<dbReference type="InterPro" id="IPR051156">
    <property type="entry name" value="Mito/Outer_Membr_Metalloprot"/>
</dbReference>
<evidence type="ECO:0000256" key="3">
    <source>
        <dbReference type="ARBA" id="ARBA00022801"/>
    </source>
</evidence>
<evidence type="ECO:0000256" key="2">
    <source>
        <dbReference type="ARBA" id="ARBA00022723"/>
    </source>
</evidence>
<dbReference type="Pfam" id="PF01435">
    <property type="entry name" value="Peptidase_M48"/>
    <property type="match status" value="1"/>
</dbReference>
<keyword evidence="5 6" id="KW-0482">Metalloprotease</keyword>
<accession>A0A650CRX0</accession>
<dbReference type="EMBL" id="CP045482">
    <property type="protein sequence ID" value="QGR20611.1"/>
    <property type="molecule type" value="Genomic_DNA"/>
</dbReference>
<feature type="transmembrane region" description="Helical" evidence="7">
    <location>
        <begin position="91"/>
        <end position="107"/>
    </location>
</feature>
<dbReference type="GO" id="GO:0046872">
    <property type="term" value="F:metal ion binding"/>
    <property type="evidence" value="ECO:0007669"/>
    <property type="project" value="UniProtKB-KW"/>
</dbReference>
<keyword evidence="11" id="KW-1185">Reference proteome</keyword>
<feature type="transmembrane region" description="Helical" evidence="7">
    <location>
        <begin position="6"/>
        <end position="26"/>
    </location>
</feature>
<name>A0A650CRX0_ACIAM</name>
<evidence type="ECO:0000256" key="1">
    <source>
        <dbReference type="ARBA" id="ARBA00022670"/>
    </source>
</evidence>
<evidence type="ECO:0000313" key="10">
    <source>
        <dbReference type="EMBL" id="QGR20611.1"/>
    </source>
</evidence>
<dbReference type="PANTHER" id="PTHR22726">
    <property type="entry name" value="METALLOENDOPEPTIDASE OMA1"/>
    <property type="match status" value="1"/>
</dbReference>
<keyword evidence="7" id="KW-1133">Transmembrane helix</keyword>
<dbReference type="Proteomes" id="UP000474054">
    <property type="component" value="Unassembled WGS sequence"/>
</dbReference>
<evidence type="ECO:0000313" key="12">
    <source>
        <dbReference type="Proteomes" id="UP000474054"/>
    </source>
</evidence>
<dbReference type="GO" id="GO:0051603">
    <property type="term" value="P:proteolysis involved in protein catabolic process"/>
    <property type="evidence" value="ECO:0007669"/>
    <property type="project" value="TreeGrafter"/>
</dbReference>
<dbReference type="GO" id="GO:0016020">
    <property type="term" value="C:membrane"/>
    <property type="evidence" value="ECO:0007669"/>
    <property type="project" value="TreeGrafter"/>
</dbReference>
<dbReference type="EMBL" id="WHYS01000001">
    <property type="protein sequence ID" value="MQL55055.1"/>
    <property type="molecule type" value="Genomic_DNA"/>
</dbReference>
<dbReference type="GeneID" id="42778112"/>
<dbReference type="InterPro" id="IPR001915">
    <property type="entry name" value="Peptidase_M48"/>
</dbReference>
<evidence type="ECO:0000256" key="6">
    <source>
        <dbReference type="RuleBase" id="RU003983"/>
    </source>
</evidence>
<dbReference type="PANTHER" id="PTHR22726:SF1">
    <property type="entry name" value="METALLOENDOPEPTIDASE OMA1, MITOCHONDRIAL"/>
    <property type="match status" value="1"/>
</dbReference>
<dbReference type="GO" id="GO:0004222">
    <property type="term" value="F:metalloendopeptidase activity"/>
    <property type="evidence" value="ECO:0007669"/>
    <property type="project" value="InterPro"/>
</dbReference>
<evidence type="ECO:0000259" key="8">
    <source>
        <dbReference type="Pfam" id="PF01435"/>
    </source>
</evidence>
<keyword evidence="3 6" id="KW-0378">Hydrolase</keyword>
<keyword evidence="2" id="KW-0479">Metal-binding</keyword>
<evidence type="ECO:0000256" key="7">
    <source>
        <dbReference type="SAM" id="Phobius"/>
    </source>
</evidence>
<comment type="similarity">
    <text evidence="6">Belongs to the peptidase M48 family.</text>
</comment>
<evidence type="ECO:0000313" key="9">
    <source>
        <dbReference type="EMBL" id="MQL55055.1"/>
    </source>
</evidence>
<reference evidence="10 11" key="2">
    <citation type="submission" date="2019-10" db="EMBL/GenBank/DDBJ databases">
        <title>Genome Sequences from Six Type Strain Members of the Archaeal Family Sulfolobaceae: Acidianus ambivalens, Acidianus infernus, Metallosphaera prunae, Stygiolobus azoricus, Sulfolobus metallicus, and Sulfurisphaera ohwakuensis.</title>
        <authorList>
            <person name="Counts J.A."/>
            <person name="Kelly R.M."/>
        </authorList>
    </citation>
    <scope>NUCLEOTIDE SEQUENCE [LARGE SCALE GENOMIC DNA]</scope>
    <source>
        <strain evidence="10 11">LEI 10</strain>
    </source>
</reference>
<gene>
    <name evidence="10" type="ORF">D1866_00200</name>
    <name evidence="9" type="ORF">GFB69_04665</name>
</gene>